<feature type="domain" description="RND related barrel-sandwich hybrid" evidence="3">
    <location>
        <begin position="101"/>
        <end position="279"/>
    </location>
</feature>
<accession>A0A644XMB1</accession>
<comment type="caution">
    <text evidence="4">The sequence shown here is derived from an EMBL/GenBank/DDBJ whole genome shotgun (WGS) entry which is preliminary data.</text>
</comment>
<dbReference type="AlphaFoldDB" id="A0A644XMB1"/>
<keyword evidence="2" id="KW-0472">Membrane</keyword>
<feature type="transmembrane region" description="Helical" evidence="2">
    <location>
        <begin position="37"/>
        <end position="55"/>
    </location>
</feature>
<evidence type="ECO:0000259" key="3">
    <source>
        <dbReference type="Pfam" id="PF26018"/>
    </source>
</evidence>
<gene>
    <name evidence="4" type="ORF">SDC9_63700</name>
</gene>
<keyword evidence="2" id="KW-0812">Transmembrane</keyword>
<name>A0A644XMB1_9ZZZZ</name>
<proteinExistence type="predicted"/>
<evidence type="ECO:0000256" key="1">
    <source>
        <dbReference type="SAM" id="MobiDB-lite"/>
    </source>
</evidence>
<feature type="region of interest" description="Disordered" evidence="1">
    <location>
        <begin position="1"/>
        <end position="27"/>
    </location>
</feature>
<keyword evidence="2" id="KW-1133">Transmembrane helix</keyword>
<protein>
    <recommendedName>
        <fullName evidence="3">RND related barrel-sandwich hybrid domain-containing protein</fullName>
    </recommendedName>
</protein>
<evidence type="ECO:0000256" key="2">
    <source>
        <dbReference type="SAM" id="Phobius"/>
    </source>
</evidence>
<dbReference type="EMBL" id="VSSQ01002772">
    <property type="protein sequence ID" value="MPM17312.1"/>
    <property type="molecule type" value="Genomic_DNA"/>
</dbReference>
<sequence>MKKKNAPKIESARDATPECDSSQESPKKKNGYLGTKALTALICLAVLTYFGIQIYNSCADPLISAVAYTYQEEDTISVTGFMVRNELVLEDSGGKLLRLTRSEGERVSAGGKVAQIYSDQASLDRQTEIDKLQTQLDQLNYASEAASASEAALKMDSQIAEKLVAMRRGVASDRLDTASDSVADLEALVLRRDYTYTDAEDLKAQTANIQSQLSTLKAQSAGSSRTVTAPKTGLYSAVVDGYETVLTPDTVDTLTPSKLNSLQPSGASSDLGKLVLGDTWYFVVSLSADDAKSFTEGASETLRFAKGVDRDLSVTVQSVSAEENGRVAVVFRGRTYLALLTLLRQQSADIVRSSVSGIRVPQGAIRVDENGNAGVYCIVGVEARFKPVTVLWSADDEYALVRAQGTGETMLRPGDEVILSAGGLTDGAVVSYAG</sequence>
<dbReference type="Pfam" id="PF26018">
    <property type="entry name" value="BSH_RND_rel"/>
    <property type="match status" value="1"/>
</dbReference>
<dbReference type="InterPro" id="IPR058709">
    <property type="entry name" value="BSH_RND-rel"/>
</dbReference>
<reference evidence="4" key="1">
    <citation type="submission" date="2019-08" db="EMBL/GenBank/DDBJ databases">
        <authorList>
            <person name="Kucharzyk K."/>
            <person name="Murdoch R.W."/>
            <person name="Higgins S."/>
            <person name="Loffler F."/>
        </authorList>
    </citation>
    <scope>NUCLEOTIDE SEQUENCE</scope>
</reference>
<evidence type="ECO:0000313" key="4">
    <source>
        <dbReference type="EMBL" id="MPM17312.1"/>
    </source>
</evidence>
<organism evidence="4">
    <name type="scientific">bioreactor metagenome</name>
    <dbReference type="NCBI Taxonomy" id="1076179"/>
    <lineage>
        <taxon>unclassified sequences</taxon>
        <taxon>metagenomes</taxon>
        <taxon>ecological metagenomes</taxon>
    </lineage>
</organism>